<dbReference type="Gene3D" id="3.40.50.720">
    <property type="entry name" value="NAD(P)-binding Rossmann-like Domain"/>
    <property type="match status" value="1"/>
</dbReference>
<evidence type="ECO:0000256" key="2">
    <source>
        <dbReference type="ARBA" id="ARBA00023002"/>
    </source>
</evidence>
<keyword evidence="2" id="KW-0560">Oxidoreductase</keyword>
<dbReference type="SUPFAM" id="SSF51735">
    <property type="entry name" value="NAD(P)-binding Rossmann-fold domains"/>
    <property type="match status" value="1"/>
</dbReference>
<evidence type="ECO:0000256" key="1">
    <source>
        <dbReference type="ARBA" id="ARBA00022857"/>
    </source>
</evidence>
<dbReference type="AlphaFoldDB" id="A0AAP0M0P1"/>
<accession>A0AAP0M0P1</accession>
<sequence length="143" mass="16168">MASIDRSKNPKFGAIQGSLLPQSMTERLIRQSLTYMLRSPVPDAGHYHHELREQRWSLKGMAALVTGGNKRDRRLEQKLIHTCSHNETELNQRIKEWNSKGLKVSGSVCDLKSRAQREKLVKTVSSVYDGKLNIHVSSTAVSQ</sequence>
<gene>
    <name evidence="3" type="ORF">WN944_004028</name>
</gene>
<dbReference type="EMBL" id="JBCGBO010000006">
    <property type="protein sequence ID" value="KAK9193331.1"/>
    <property type="molecule type" value="Genomic_DNA"/>
</dbReference>
<dbReference type="PANTHER" id="PTHR42898">
    <property type="entry name" value="TROPINONE REDUCTASE"/>
    <property type="match status" value="1"/>
</dbReference>
<keyword evidence="4" id="KW-1185">Reference proteome</keyword>
<evidence type="ECO:0000313" key="3">
    <source>
        <dbReference type="EMBL" id="KAK9193331.1"/>
    </source>
</evidence>
<dbReference type="InterPro" id="IPR036291">
    <property type="entry name" value="NAD(P)-bd_dom_sf"/>
</dbReference>
<dbReference type="PANTHER" id="PTHR42898:SF6">
    <property type="entry name" value="NADP-DEPENDENT MANNITOL DEHYDROGENASE"/>
    <property type="match status" value="1"/>
</dbReference>
<dbReference type="Proteomes" id="UP001428341">
    <property type="component" value="Unassembled WGS sequence"/>
</dbReference>
<keyword evidence="1" id="KW-0521">NADP</keyword>
<reference evidence="3 4" key="1">
    <citation type="submission" date="2024-05" db="EMBL/GenBank/DDBJ databases">
        <title>Haplotype-resolved chromosome-level genome assembly of Huyou (Citrus changshanensis).</title>
        <authorList>
            <person name="Miao C."/>
            <person name="Chen W."/>
            <person name="Wu Y."/>
            <person name="Wang L."/>
            <person name="Zhao S."/>
            <person name="Grierson D."/>
            <person name="Xu C."/>
            <person name="Chen K."/>
        </authorList>
    </citation>
    <scope>NUCLEOTIDE SEQUENCE [LARGE SCALE GENOMIC DNA]</scope>
    <source>
        <strain evidence="3">01-14</strain>
        <tissue evidence="3">Leaf</tissue>
    </source>
</reference>
<organism evidence="3 4">
    <name type="scientific">Citrus x changshan-huyou</name>
    <dbReference type="NCBI Taxonomy" id="2935761"/>
    <lineage>
        <taxon>Eukaryota</taxon>
        <taxon>Viridiplantae</taxon>
        <taxon>Streptophyta</taxon>
        <taxon>Embryophyta</taxon>
        <taxon>Tracheophyta</taxon>
        <taxon>Spermatophyta</taxon>
        <taxon>Magnoliopsida</taxon>
        <taxon>eudicotyledons</taxon>
        <taxon>Gunneridae</taxon>
        <taxon>Pentapetalae</taxon>
        <taxon>rosids</taxon>
        <taxon>malvids</taxon>
        <taxon>Sapindales</taxon>
        <taxon>Rutaceae</taxon>
        <taxon>Aurantioideae</taxon>
        <taxon>Citrus</taxon>
    </lineage>
</organism>
<comment type="caution">
    <text evidence="3">The sequence shown here is derived from an EMBL/GenBank/DDBJ whole genome shotgun (WGS) entry which is preliminary data.</text>
</comment>
<dbReference type="GO" id="GO:0016491">
    <property type="term" value="F:oxidoreductase activity"/>
    <property type="evidence" value="ECO:0007669"/>
    <property type="project" value="UniProtKB-KW"/>
</dbReference>
<dbReference type="InterPro" id="IPR045000">
    <property type="entry name" value="TR"/>
</dbReference>
<protein>
    <submittedName>
        <fullName evidence="3">Uncharacterized protein</fullName>
    </submittedName>
</protein>
<evidence type="ECO:0000313" key="4">
    <source>
        <dbReference type="Proteomes" id="UP001428341"/>
    </source>
</evidence>
<proteinExistence type="predicted"/>
<name>A0AAP0M0P1_9ROSI</name>